<accession>A0A6B7KGN3</accession>
<reference evidence="1 2" key="1">
    <citation type="submission" date="2019-01" db="EMBL/GenBank/DDBJ databases">
        <title>The Spodoptera cosmioides nucleopolyhedrovirus (SpcoNPV) is a novel virus isolated from the polyphagous black armyworm, Spodoptera cosmioides (Walker) (Lepidoptera: Noctuidae).</title>
        <authorList>
            <person name="Santos E.R."/>
            <person name="Oliveira L.B."/>
            <person name="Silva L.A."/>
            <person name="Sosa-Gomez D.R."/>
            <person name="Ribeiro B.M."/>
            <person name="Ardisson-Araujo D.M.P."/>
        </authorList>
    </citation>
    <scope>NUCLEOTIDE SEQUENCE [LARGE SCALE GENOMIC DNA]</scope>
    <source>
        <strain evidence="1">VPN72</strain>
    </source>
</reference>
<proteinExistence type="predicted"/>
<name>A0A6B7KGN3_9ABAC</name>
<dbReference type="EMBL" id="MK419955">
    <property type="protein sequence ID" value="QEI03470.1"/>
    <property type="molecule type" value="Genomic_DNA"/>
</dbReference>
<keyword evidence="2" id="KW-1185">Reference proteome</keyword>
<gene>
    <name evidence="1" type="primary">p94</name>
</gene>
<sequence>MEMYYYFKEAFVSMFLNNRDDDDEDFLKNGWGLEDLKITKRSVVSRKAPYLSSKIDCFDFKTQLPIDDAKVVYDSDNYFDYDAITVQSLYSNKKKIVAYLKFKYLNSDKRNDVAEEMKSIREMRDRLLAGKKPFMAPVTIENRIVFDAQSFTKSLMKLEFFKYKKSICHSYLYADVDAFVGTIMKFLCEPSASFNFNRVYTERYNENVGKGIEELEEKKLKEMNAKRLKDFPMAKMITFRDCYDEIEDAKEKVVELNLEYFNKHVGRLLDDEDYDLMETFEFPLILFNVAEIENKRYPVSFSGRYSLVENSLDSFDDDKCMVLVMSPKFDEYNDHLIYKTLFRGRQVPVKMGLIYYIIYRIAKTSIGGFFKEYSDELRKYTLRRILMTKCSLSLSTLKFYPRLQVPLMNAVYYSFYVSGKIFKKQYLHFYQERIRELYPYAECFYNILMLYGGERGIVHEVVRGSETRTLYRARFFRRQARQAIVDDVLHLIKSSFQKTDRGYMIWSSHDDSNDNKAIRNKPIHDIHKIFNFLGDLNKYVHSYYSYQYMGGVGREVIDKRTMRPRFVIKKTDKSVYTFYDALTKAKSLYLTENGAFRCECGDRIAFDFDRMLSLYKLFQSYTIKHKKFPSLEEYNLYVYNKSNNREDGKICFFDPNVAEYIDNVYKHYMYFIKNNKVSVESFIDALKKSENLYDRIRIEDNGINDEDQIKKIVNDLKTNVLYLSQSL</sequence>
<evidence type="ECO:0000313" key="2">
    <source>
        <dbReference type="Proteomes" id="UP001223634"/>
    </source>
</evidence>
<dbReference type="Proteomes" id="UP001223634">
    <property type="component" value="Segment"/>
</dbReference>
<protein>
    <submittedName>
        <fullName evidence="1">P94</fullName>
    </submittedName>
</protein>
<evidence type="ECO:0000313" key="1">
    <source>
        <dbReference type="EMBL" id="QEI03470.1"/>
    </source>
</evidence>
<organism evidence="1 2">
    <name type="scientific">Spodoptera cosmioides nucleopolyhedrovirus</name>
    <dbReference type="NCBI Taxonomy" id="2605774"/>
    <lineage>
        <taxon>Viruses</taxon>
        <taxon>Viruses incertae sedis</taxon>
        <taxon>Naldaviricetes</taxon>
        <taxon>Lefavirales</taxon>
        <taxon>Baculoviridae</taxon>
        <taxon>Alphabaculovirus</taxon>
        <taxon>Alphabaculovirus spocosmioidis</taxon>
    </lineage>
</organism>